<dbReference type="NCBIfam" id="TIGR03980">
    <property type="entry name" value="prismane_assoc"/>
    <property type="match status" value="1"/>
</dbReference>
<name>A0A1I0B4C2_9FIRM</name>
<dbReference type="InterPro" id="IPR038062">
    <property type="entry name" value="ScdA-like_N_sf"/>
</dbReference>
<proteinExistence type="predicted"/>
<evidence type="ECO:0000313" key="2">
    <source>
        <dbReference type="EMBL" id="SET01719.1"/>
    </source>
</evidence>
<dbReference type="AlphaFoldDB" id="A0A1I0B4C2"/>
<dbReference type="SUPFAM" id="SSF140683">
    <property type="entry name" value="SP0561-like"/>
    <property type="match status" value="1"/>
</dbReference>
<accession>A0A1I0B4C2</accession>
<dbReference type="RefSeq" id="WP_090440778.1">
    <property type="nucleotide sequence ID" value="NZ_FOHU01000003.1"/>
</dbReference>
<dbReference type="InterPro" id="IPR023883">
    <property type="entry name" value="CHP03980_redox-disulphide"/>
</dbReference>
<dbReference type="PANTHER" id="PTHR39341:SF1">
    <property type="entry name" value="DUF1858 DOMAIN-CONTAINING PROTEIN"/>
    <property type="match status" value="1"/>
</dbReference>
<organism evidence="2 3">
    <name type="scientific">Natronincola peptidivorans</name>
    <dbReference type="NCBI Taxonomy" id="426128"/>
    <lineage>
        <taxon>Bacteria</taxon>
        <taxon>Bacillati</taxon>
        <taxon>Bacillota</taxon>
        <taxon>Clostridia</taxon>
        <taxon>Peptostreptococcales</taxon>
        <taxon>Natronincolaceae</taxon>
        <taxon>Natronincola</taxon>
    </lineage>
</organism>
<evidence type="ECO:0000259" key="1">
    <source>
        <dbReference type="Pfam" id="PF08984"/>
    </source>
</evidence>
<dbReference type="OrthoDB" id="15017at2"/>
<dbReference type="STRING" id="426128.SAMN05660297_01212"/>
<gene>
    <name evidence="2" type="ORF">SAMN05660297_01212</name>
</gene>
<reference evidence="2 3" key="1">
    <citation type="submission" date="2016-10" db="EMBL/GenBank/DDBJ databases">
        <authorList>
            <person name="de Groot N.N."/>
        </authorList>
    </citation>
    <scope>NUCLEOTIDE SEQUENCE [LARGE SCALE GENOMIC DNA]</scope>
    <source>
        <strain evidence="2 3">DSM 18979</strain>
    </source>
</reference>
<sequence length="68" mass="7497">MFKVTEDMTIMEVLQKDRESAAVFMKYGLHCLGCPGATMESIGDAGKVHGIDPSKLVEDLNKFFESKA</sequence>
<dbReference type="Gene3D" id="1.10.3910.10">
    <property type="entry name" value="SP0561-like"/>
    <property type="match status" value="1"/>
</dbReference>
<dbReference type="Proteomes" id="UP000199568">
    <property type="component" value="Unassembled WGS sequence"/>
</dbReference>
<dbReference type="InterPro" id="IPR015077">
    <property type="entry name" value="DUF1858"/>
</dbReference>
<dbReference type="Pfam" id="PF08984">
    <property type="entry name" value="DUF1858"/>
    <property type="match status" value="1"/>
</dbReference>
<dbReference type="PANTHER" id="PTHR39341">
    <property type="entry name" value="BSL7085 PROTEIN"/>
    <property type="match status" value="1"/>
</dbReference>
<protein>
    <submittedName>
        <fullName evidence="2">Hybrid cluster protein-associated redox disulfide domain-containing protein</fullName>
    </submittedName>
</protein>
<dbReference type="EMBL" id="FOHU01000003">
    <property type="protein sequence ID" value="SET01719.1"/>
    <property type="molecule type" value="Genomic_DNA"/>
</dbReference>
<keyword evidence="3" id="KW-1185">Reference proteome</keyword>
<evidence type="ECO:0000313" key="3">
    <source>
        <dbReference type="Proteomes" id="UP000199568"/>
    </source>
</evidence>
<feature type="domain" description="DUF1858" evidence="1">
    <location>
        <begin position="5"/>
        <end position="57"/>
    </location>
</feature>